<dbReference type="Proteomes" id="UP001196413">
    <property type="component" value="Unassembled WGS sequence"/>
</dbReference>
<dbReference type="GO" id="GO:0006744">
    <property type="term" value="P:ubiquinone biosynthetic process"/>
    <property type="evidence" value="ECO:0007669"/>
    <property type="project" value="TreeGrafter"/>
</dbReference>
<dbReference type="PANTHER" id="PTHR43851:SF3">
    <property type="entry name" value="COENZYME Q8"/>
    <property type="match status" value="1"/>
</dbReference>
<keyword evidence="2" id="KW-1185">Reference proteome</keyword>
<protein>
    <recommendedName>
        <fullName evidence="3">Non-specific serine/threonine protein kinase</fullName>
    </recommendedName>
</protein>
<evidence type="ECO:0000313" key="2">
    <source>
        <dbReference type="Proteomes" id="UP001196413"/>
    </source>
</evidence>
<dbReference type="PANTHER" id="PTHR43851">
    <property type="match status" value="1"/>
</dbReference>
<reference evidence="1" key="1">
    <citation type="submission" date="2021-06" db="EMBL/GenBank/DDBJ databases">
        <title>Parelaphostrongylus tenuis whole genome reference sequence.</title>
        <authorList>
            <person name="Garwood T.J."/>
            <person name="Larsen P.A."/>
            <person name="Fountain-Jones N.M."/>
            <person name="Garbe J.R."/>
            <person name="Macchietto M.G."/>
            <person name="Kania S.A."/>
            <person name="Gerhold R.W."/>
            <person name="Richards J.E."/>
            <person name="Wolf T.M."/>
        </authorList>
    </citation>
    <scope>NUCLEOTIDE SEQUENCE</scope>
    <source>
        <strain evidence="1">MNPRO001-30</strain>
        <tissue evidence="1">Meninges</tissue>
    </source>
</reference>
<evidence type="ECO:0000313" key="1">
    <source>
        <dbReference type="EMBL" id="KAJ1354181.1"/>
    </source>
</evidence>
<comment type="caution">
    <text evidence="1">The sequence shown here is derived from an EMBL/GenBank/DDBJ whole genome shotgun (WGS) entry which is preliminary data.</text>
</comment>
<name>A0AAD5MUB5_PARTN</name>
<dbReference type="AlphaFoldDB" id="A0AAD5MUB5"/>
<proteinExistence type="predicted"/>
<dbReference type="InterPro" id="IPR051409">
    <property type="entry name" value="Atypical_kinase_ADCK"/>
</dbReference>
<organism evidence="1 2">
    <name type="scientific">Parelaphostrongylus tenuis</name>
    <name type="common">Meningeal worm</name>
    <dbReference type="NCBI Taxonomy" id="148309"/>
    <lineage>
        <taxon>Eukaryota</taxon>
        <taxon>Metazoa</taxon>
        <taxon>Ecdysozoa</taxon>
        <taxon>Nematoda</taxon>
        <taxon>Chromadorea</taxon>
        <taxon>Rhabditida</taxon>
        <taxon>Rhabditina</taxon>
        <taxon>Rhabditomorpha</taxon>
        <taxon>Strongyloidea</taxon>
        <taxon>Metastrongylidae</taxon>
        <taxon>Parelaphostrongylus</taxon>
    </lineage>
</organism>
<dbReference type="EMBL" id="JAHQIW010001996">
    <property type="protein sequence ID" value="KAJ1354181.1"/>
    <property type="molecule type" value="Genomic_DNA"/>
</dbReference>
<gene>
    <name evidence="1" type="ORF">KIN20_011026</name>
</gene>
<sequence length="96" mass="10861">MNLKSSVTTLLENSLNYVFMRYSFEGDPRMILLDFGASRSYGKNFVDGCTKLVKAASERDARKILEMSREIGLLSGYESSIMEKAHVESVLIMGRR</sequence>
<evidence type="ECO:0008006" key="3">
    <source>
        <dbReference type="Google" id="ProtNLM"/>
    </source>
</evidence>
<accession>A0AAD5MUB5</accession>